<dbReference type="InterPro" id="IPR015904">
    <property type="entry name" value="Sulphide_quinone_reductase"/>
</dbReference>
<dbReference type="InterPro" id="IPR036188">
    <property type="entry name" value="FAD/NAD-bd_sf"/>
</dbReference>
<dbReference type="GO" id="GO:0070221">
    <property type="term" value="P:sulfide oxidation, using sulfide:quinone oxidoreductase"/>
    <property type="evidence" value="ECO:0007669"/>
    <property type="project" value="TreeGrafter"/>
</dbReference>
<dbReference type="GO" id="GO:0071949">
    <property type="term" value="F:FAD binding"/>
    <property type="evidence" value="ECO:0007669"/>
    <property type="project" value="TreeGrafter"/>
</dbReference>
<gene>
    <name evidence="1" type="ORF">SINC0208_LOCUS1319</name>
</gene>
<reference evidence="1" key="1">
    <citation type="submission" date="2021-01" db="EMBL/GenBank/DDBJ databases">
        <authorList>
            <person name="Corre E."/>
            <person name="Pelletier E."/>
            <person name="Niang G."/>
            <person name="Scheremetjew M."/>
            <person name="Finn R."/>
            <person name="Kale V."/>
            <person name="Holt S."/>
            <person name="Cochrane G."/>
            <person name="Meng A."/>
            <person name="Brown T."/>
            <person name="Cohen L."/>
        </authorList>
    </citation>
    <scope>NUCLEOTIDE SEQUENCE</scope>
    <source>
        <strain evidence="1">S3</strain>
    </source>
</reference>
<dbReference type="PANTHER" id="PTHR10632:SF2">
    <property type="entry name" value="SULFIDE:QUINONE OXIDOREDUCTASE, MITOCHONDRIAL"/>
    <property type="match status" value="1"/>
</dbReference>
<sequence length="490" mass="55706">MISKSLRSVLQRTTSRNVLVSTPVRASGGGAKKKPNMPADTTDFDVVMVGGTNAAAITKFLQKDDVPYKMAVISEQTKYVMPQAYFGVAHGHIPSLKLESGTVSSQVDAWSRTEVGVRVSKYMPNENKLQLTNGKEFTYKALVIAPGFDHSDDFIEGLPEMSQTHEMDNVFVHKLDSKETVDRNYYHGWNHNNGDLICYAPKFPYKGEGTDFYALYYESFLRQDKLQGRSAANARVQFWTPNKEIFQFPYANEVALDECHKRGIDVMFGWEMVKVHHNKFGEKIATFKNVDSGELYEKSFFSTCINPPSKPHQELVDAGITDSTGLVDVNPYTLQHDRYENIFAFGDCIKGSTTRTQVAAHSQCPIVKHNVKRFMDGKELNGIYDGYTYMPFYMSHSHASCFQHLWDFEAAPKNHWVPQYGLFAQWYFGKQMKSNLKMNEAYSSFKKTHGPPYEHYNPTYDELEHNEYLQKKGVSPQSLRSIHGAPLATA</sequence>
<dbReference type="EMBL" id="HBIH01003207">
    <property type="protein sequence ID" value="CAE0320738.1"/>
    <property type="molecule type" value="Transcribed_RNA"/>
</dbReference>
<dbReference type="SUPFAM" id="SSF51905">
    <property type="entry name" value="FAD/NAD(P)-binding domain"/>
    <property type="match status" value="1"/>
</dbReference>
<evidence type="ECO:0000313" key="1">
    <source>
        <dbReference type="EMBL" id="CAE0320738.1"/>
    </source>
</evidence>
<dbReference type="AlphaFoldDB" id="A0A7S3IEU4"/>
<dbReference type="GO" id="GO:0005739">
    <property type="term" value="C:mitochondrion"/>
    <property type="evidence" value="ECO:0007669"/>
    <property type="project" value="TreeGrafter"/>
</dbReference>
<proteinExistence type="predicted"/>
<organism evidence="1">
    <name type="scientific">Strombidium inclinatum</name>
    <dbReference type="NCBI Taxonomy" id="197538"/>
    <lineage>
        <taxon>Eukaryota</taxon>
        <taxon>Sar</taxon>
        <taxon>Alveolata</taxon>
        <taxon>Ciliophora</taxon>
        <taxon>Intramacronucleata</taxon>
        <taxon>Spirotrichea</taxon>
        <taxon>Oligotrichia</taxon>
        <taxon>Strombidiidae</taxon>
        <taxon>Strombidium</taxon>
    </lineage>
</organism>
<dbReference type="PANTHER" id="PTHR10632">
    <property type="entry name" value="SULFIDE:QUINONE OXIDOREDUCTASE"/>
    <property type="match status" value="1"/>
</dbReference>
<dbReference type="Gene3D" id="3.50.50.60">
    <property type="entry name" value="FAD/NAD(P)-binding domain"/>
    <property type="match status" value="2"/>
</dbReference>
<protein>
    <recommendedName>
        <fullName evidence="2">FAD/NAD(P)-binding domain-containing protein</fullName>
    </recommendedName>
</protein>
<name>A0A7S3IEU4_9SPIT</name>
<dbReference type="GO" id="GO:0070224">
    <property type="term" value="F:sulfide:quinone oxidoreductase activity"/>
    <property type="evidence" value="ECO:0007669"/>
    <property type="project" value="TreeGrafter"/>
</dbReference>
<evidence type="ECO:0008006" key="2">
    <source>
        <dbReference type="Google" id="ProtNLM"/>
    </source>
</evidence>
<accession>A0A7S3IEU4</accession>